<sequence>MEELNELDSTCGVSDDELTRRFIEAVRIENEIRSIKGLPISGYDHDKKMPYIEYPDGKRIYTGEQVVADTEEVFNG</sequence>
<name>A0A1H6K773_RUMFL</name>
<organism evidence="1 2">
    <name type="scientific">Ruminococcus flavefaciens</name>
    <dbReference type="NCBI Taxonomy" id="1265"/>
    <lineage>
        <taxon>Bacteria</taxon>
        <taxon>Bacillati</taxon>
        <taxon>Bacillota</taxon>
        <taxon>Clostridia</taxon>
        <taxon>Eubacteriales</taxon>
        <taxon>Oscillospiraceae</taxon>
        <taxon>Ruminococcus</taxon>
    </lineage>
</organism>
<accession>A0A1H6K773</accession>
<dbReference type="RefSeq" id="WP_051629788.1">
    <property type="nucleotide sequence ID" value="NZ_FNWV01000008.1"/>
</dbReference>
<gene>
    <name evidence="1" type="ORF">SAMN02910265_02243</name>
</gene>
<dbReference type="EMBL" id="FNWV01000008">
    <property type="protein sequence ID" value="SEH71267.1"/>
    <property type="molecule type" value="Genomic_DNA"/>
</dbReference>
<dbReference type="OrthoDB" id="1822654at2"/>
<evidence type="ECO:0000313" key="1">
    <source>
        <dbReference type="EMBL" id="SEH71267.1"/>
    </source>
</evidence>
<proteinExistence type="predicted"/>
<evidence type="ECO:0000313" key="2">
    <source>
        <dbReference type="Proteomes" id="UP000183190"/>
    </source>
</evidence>
<reference evidence="1 2" key="1">
    <citation type="submission" date="2016-10" db="EMBL/GenBank/DDBJ databases">
        <authorList>
            <person name="de Groot N.N."/>
        </authorList>
    </citation>
    <scope>NUCLEOTIDE SEQUENCE [LARGE SCALE GENOMIC DNA]</scope>
    <source>
        <strain evidence="1 2">YAD2003</strain>
    </source>
</reference>
<protein>
    <submittedName>
        <fullName evidence="1">Uncharacterized protein</fullName>
    </submittedName>
</protein>
<dbReference type="Proteomes" id="UP000183190">
    <property type="component" value="Unassembled WGS sequence"/>
</dbReference>
<dbReference type="AlphaFoldDB" id="A0A1H6K773"/>